<dbReference type="Proteomes" id="UP001165186">
    <property type="component" value="Unassembled WGS sequence"/>
</dbReference>
<accession>A0ACB5RZE7</accession>
<sequence length="510" mass="56160">MHGPSSPDGGAATPTSTKDSSQLETGPLSPSKDTPDVAIGDVSTPLPSIDAAAERKLVRKLDLLVMVMIFLMYFFNSIDRGNLANAKTDGMDTDLGFVGNQYSILVMVFYVPFCGLCLPANLVTRKFQPKWFLVAFMLSWGTMAMICAACKDFAQILVVRLLLGVAEAGFAPCSMFYMSTFYTRGELATRFAIWYTATVISSAFSGVISYGLFQLDGPLHGWQYLFLVEGGLTVFVALLAELILPKNPWTCRWLTDAEKQLCIIRAERDSTSSVGSAWDFREGMQPFKTWQVYAWSLIGLCYGTSGSAVGSFLPQIVQLMGFPRLKTNLYTVAPNLVGAVILLCIARSSDRFRERSGHLTLALLITFVGWIILLALNPAEHVPVAYFACFLLCGGAMTPTVLFHSWHASNTPTENGRIYVMSFLTGAANAGGIIASMTFRAEDAPRYLPFLGTAAGFEGVGMLLILGLRGWMRWDNRRRDRAMGTRLVSKDVRLSELVGGARDVRWRWFV</sequence>
<proteinExistence type="predicted"/>
<keyword evidence="2" id="KW-1185">Reference proteome</keyword>
<comment type="caution">
    <text evidence="1">The sequence shown here is derived from an EMBL/GenBank/DDBJ whole genome shotgun (WGS) entry which is preliminary data.</text>
</comment>
<reference evidence="1" key="1">
    <citation type="submission" date="2024-09" db="EMBL/GenBank/DDBJ databases">
        <title>Draft Genome Sequences of Neofusicoccum parvum.</title>
        <authorList>
            <person name="Ashida A."/>
            <person name="Camagna M."/>
            <person name="Tanaka A."/>
            <person name="Takemoto D."/>
        </authorList>
    </citation>
    <scope>NUCLEOTIDE SEQUENCE</scope>
    <source>
        <strain evidence="1">PPO83</strain>
    </source>
</reference>
<evidence type="ECO:0000313" key="1">
    <source>
        <dbReference type="EMBL" id="GME25940.1"/>
    </source>
</evidence>
<gene>
    <name evidence="1" type="primary">g3190</name>
    <name evidence="1" type="ORF">NpPPO83_00003190</name>
</gene>
<name>A0ACB5RZE7_9PEZI</name>
<organism evidence="1 2">
    <name type="scientific">Neofusicoccum parvum</name>
    <dbReference type="NCBI Taxonomy" id="310453"/>
    <lineage>
        <taxon>Eukaryota</taxon>
        <taxon>Fungi</taxon>
        <taxon>Dikarya</taxon>
        <taxon>Ascomycota</taxon>
        <taxon>Pezizomycotina</taxon>
        <taxon>Dothideomycetes</taxon>
        <taxon>Dothideomycetes incertae sedis</taxon>
        <taxon>Botryosphaeriales</taxon>
        <taxon>Botryosphaeriaceae</taxon>
        <taxon>Neofusicoccum</taxon>
    </lineage>
</organism>
<dbReference type="EMBL" id="BSXG01000024">
    <property type="protein sequence ID" value="GME25940.1"/>
    <property type="molecule type" value="Genomic_DNA"/>
</dbReference>
<evidence type="ECO:0000313" key="2">
    <source>
        <dbReference type="Proteomes" id="UP001165186"/>
    </source>
</evidence>
<protein>
    <submittedName>
        <fullName evidence="1">Permease of the major facilitator superfamily</fullName>
    </submittedName>
</protein>